<dbReference type="RefSeq" id="XP_022462018.1">
    <property type="nucleotide sequence ID" value="XM_022605163.1"/>
</dbReference>
<keyword evidence="1" id="KW-1133">Transmembrane helix</keyword>
<keyword evidence="1" id="KW-0812">Transmembrane</keyword>
<dbReference type="EMBL" id="HG793131">
    <property type="protein sequence ID" value="CDK30039.1"/>
    <property type="molecule type" value="Genomic_DNA"/>
</dbReference>
<keyword evidence="1" id="KW-0472">Membrane</keyword>
<reference evidence="2" key="2">
    <citation type="submission" date="2014-02" db="EMBL/GenBank/DDBJ databases">
        <title>Complete DNA sequence of /Kuraishia capsulata/ illustrates novel genomic features among budding yeasts (/Saccharomycotina/).</title>
        <authorList>
            <person name="Morales L."/>
            <person name="Noel B."/>
            <person name="Porcel B."/>
            <person name="Marcet-Houben M."/>
            <person name="Hullo M-F."/>
            <person name="Sacerdot C."/>
            <person name="Tekaia F."/>
            <person name="Leh-Louis V."/>
            <person name="Despons L."/>
            <person name="Khanna V."/>
            <person name="Aury J-M."/>
            <person name="Barbe V."/>
            <person name="Couloux A."/>
            <person name="Labadie K."/>
            <person name="Pelletier E."/>
            <person name="Souciet J-L."/>
            <person name="Boekhout T."/>
            <person name="Gabaldon T."/>
            <person name="Wincker P."/>
            <person name="Dujon B."/>
        </authorList>
    </citation>
    <scope>NUCLEOTIDE SEQUENCE</scope>
    <source>
        <strain evidence="2">CBS 1993</strain>
    </source>
</reference>
<proteinExistence type="predicted"/>
<dbReference type="Proteomes" id="UP000019384">
    <property type="component" value="Unassembled WGS sequence"/>
</dbReference>
<dbReference type="GeneID" id="34523406"/>
<protein>
    <submittedName>
        <fullName evidence="2">Uncharacterized protein</fullName>
    </submittedName>
</protein>
<sequence length="119" mass="13323">MEHPRSARGYGTGFQGTSNCAARAGAWRRCGTAKAWNTMEERRNFLQITQKSSFITIGLMSFSILQVSLAGFSLIALDGLLHTEFLRSRRFLSCATPTVFRKHDSFPFGKLLMDTTINL</sequence>
<reference evidence="2" key="1">
    <citation type="submission" date="2013-12" db="EMBL/GenBank/DDBJ databases">
        <authorList>
            <person name="Genoscope - CEA"/>
        </authorList>
    </citation>
    <scope>NUCLEOTIDE SEQUENCE</scope>
    <source>
        <strain evidence="2">CBS 1993</strain>
    </source>
</reference>
<evidence type="ECO:0000256" key="1">
    <source>
        <dbReference type="SAM" id="Phobius"/>
    </source>
</evidence>
<dbReference type="HOGENOM" id="CLU_2061847_0_0_1"/>
<evidence type="ECO:0000313" key="3">
    <source>
        <dbReference type="Proteomes" id="UP000019384"/>
    </source>
</evidence>
<keyword evidence="3" id="KW-1185">Reference proteome</keyword>
<feature type="transmembrane region" description="Helical" evidence="1">
    <location>
        <begin position="54"/>
        <end position="81"/>
    </location>
</feature>
<dbReference type="AlphaFoldDB" id="W6MTI2"/>
<name>W6MTI2_9ASCO</name>
<evidence type="ECO:0000313" key="2">
    <source>
        <dbReference type="EMBL" id="CDK30039.1"/>
    </source>
</evidence>
<organism evidence="2 3">
    <name type="scientific">Kuraishia capsulata CBS 1993</name>
    <dbReference type="NCBI Taxonomy" id="1382522"/>
    <lineage>
        <taxon>Eukaryota</taxon>
        <taxon>Fungi</taxon>
        <taxon>Dikarya</taxon>
        <taxon>Ascomycota</taxon>
        <taxon>Saccharomycotina</taxon>
        <taxon>Pichiomycetes</taxon>
        <taxon>Pichiales</taxon>
        <taxon>Pichiaceae</taxon>
        <taxon>Kuraishia</taxon>
    </lineage>
</organism>
<accession>W6MTI2</accession>
<gene>
    <name evidence="2" type="ORF">KUCA_T00006034001</name>
</gene>